<proteinExistence type="predicted"/>
<dbReference type="AlphaFoldDB" id="A0A7W7WDI9"/>
<reference evidence="2 3" key="1">
    <citation type="submission" date="2020-08" db="EMBL/GenBank/DDBJ databases">
        <title>Sequencing the genomes of 1000 actinobacteria strains.</title>
        <authorList>
            <person name="Klenk H.-P."/>
        </authorList>
    </citation>
    <scope>NUCLEOTIDE SEQUENCE [LARGE SCALE GENOMIC DNA]</scope>
    <source>
        <strain evidence="2 3">DSM 43023</strain>
    </source>
</reference>
<name>A0A7W7WDI9_9ACTN</name>
<dbReference type="Proteomes" id="UP000534286">
    <property type="component" value="Unassembled WGS sequence"/>
</dbReference>
<dbReference type="InterPro" id="IPR021027">
    <property type="entry name" value="Transposase_put_HTH"/>
</dbReference>
<dbReference type="Pfam" id="PF12323">
    <property type="entry name" value="HTH_OrfB_IS605"/>
    <property type="match status" value="1"/>
</dbReference>
<protein>
    <recommendedName>
        <fullName evidence="1">Transposase putative helix-turn-helix domain-containing protein</fullName>
    </recommendedName>
</protein>
<keyword evidence="3" id="KW-1185">Reference proteome</keyword>
<evidence type="ECO:0000259" key="1">
    <source>
        <dbReference type="Pfam" id="PF12323"/>
    </source>
</evidence>
<organism evidence="2 3">
    <name type="scientific">Streptosporangium album</name>
    <dbReference type="NCBI Taxonomy" id="47479"/>
    <lineage>
        <taxon>Bacteria</taxon>
        <taxon>Bacillati</taxon>
        <taxon>Actinomycetota</taxon>
        <taxon>Actinomycetes</taxon>
        <taxon>Streptosporangiales</taxon>
        <taxon>Streptosporangiaceae</taxon>
        <taxon>Streptosporangium</taxon>
    </lineage>
</organism>
<evidence type="ECO:0000313" key="3">
    <source>
        <dbReference type="Proteomes" id="UP000534286"/>
    </source>
</evidence>
<comment type="caution">
    <text evidence="2">The sequence shown here is derived from an EMBL/GenBank/DDBJ whole genome shotgun (WGS) entry which is preliminary data.</text>
</comment>
<evidence type="ECO:0000313" key="2">
    <source>
        <dbReference type="EMBL" id="MBB4942420.1"/>
    </source>
</evidence>
<dbReference type="EMBL" id="JACHJU010000003">
    <property type="protein sequence ID" value="MBB4942420.1"/>
    <property type="molecule type" value="Genomic_DNA"/>
</dbReference>
<gene>
    <name evidence="2" type="ORF">FHR32_006806</name>
</gene>
<sequence length="62" mass="7064">MAQSVKRGFKYRFYPTPEQAAEFARTFGCARLIYNKDHGGRLPAPSMVLPHGRRTTISRADH</sequence>
<feature type="domain" description="Transposase putative helix-turn-helix" evidence="1">
    <location>
        <begin position="1"/>
        <end position="36"/>
    </location>
</feature>
<accession>A0A7W7WDI9</accession>